<dbReference type="Proteomes" id="UP001437256">
    <property type="component" value="Unassembled WGS sequence"/>
</dbReference>
<organism evidence="1 2">
    <name type="scientific">Marasmius tenuissimus</name>
    <dbReference type="NCBI Taxonomy" id="585030"/>
    <lineage>
        <taxon>Eukaryota</taxon>
        <taxon>Fungi</taxon>
        <taxon>Dikarya</taxon>
        <taxon>Basidiomycota</taxon>
        <taxon>Agaricomycotina</taxon>
        <taxon>Agaricomycetes</taxon>
        <taxon>Agaricomycetidae</taxon>
        <taxon>Agaricales</taxon>
        <taxon>Marasmiineae</taxon>
        <taxon>Marasmiaceae</taxon>
        <taxon>Marasmius</taxon>
    </lineage>
</organism>
<dbReference type="EMBL" id="JBBXMP010001072">
    <property type="protein sequence ID" value="KAL0056685.1"/>
    <property type="molecule type" value="Genomic_DNA"/>
</dbReference>
<proteinExistence type="predicted"/>
<comment type="caution">
    <text evidence="1">The sequence shown here is derived from an EMBL/GenBank/DDBJ whole genome shotgun (WGS) entry which is preliminary data.</text>
</comment>
<sequence length="272" mass="30643">MLRKLKVSFSSKSRKQWNVSPNICHILRLPGLEELEVDNTACVNADFVMIVDLVERSCPTRLRSISIGEVYLNDLTVLRLLRLAPGVTHLTLRGYLFPHLLEHIMSEGLLLKLSHLSIGVSAARAYSLMSATGRVVGKLMKSKEGTGILKSIDVVDKDITTKIQVVLGRASRVQILYRSKEALSRLQAQEPWNERDSEEAQCTVEIKMFADLWRGIFYVSGCGVNLLNQNIELFDFMLTAMEKYTGDYSPFLRREQVGDDLFAVNHANLPMA</sequence>
<protein>
    <submittedName>
        <fullName evidence="1">Uncharacterized protein</fullName>
    </submittedName>
</protein>
<name>A0ABR2Z553_9AGAR</name>
<evidence type="ECO:0000313" key="1">
    <source>
        <dbReference type="EMBL" id="KAL0056685.1"/>
    </source>
</evidence>
<reference evidence="1 2" key="1">
    <citation type="submission" date="2024-05" db="EMBL/GenBank/DDBJ databases">
        <title>A draft genome resource for the thread blight pathogen Marasmius tenuissimus strain MS-2.</title>
        <authorList>
            <person name="Yulfo-Soto G.E."/>
            <person name="Baruah I.K."/>
            <person name="Amoako-Attah I."/>
            <person name="Bukari Y."/>
            <person name="Meinhardt L.W."/>
            <person name="Bailey B.A."/>
            <person name="Cohen S.P."/>
        </authorList>
    </citation>
    <scope>NUCLEOTIDE SEQUENCE [LARGE SCALE GENOMIC DNA]</scope>
    <source>
        <strain evidence="1 2">MS-2</strain>
    </source>
</reference>
<keyword evidence="2" id="KW-1185">Reference proteome</keyword>
<evidence type="ECO:0000313" key="2">
    <source>
        <dbReference type="Proteomes" id="UP001437256"/>
    </source>
</evidence>
<accession>A0ABR2Z553</accession>
<gene>
    <name evidence="1" type="ORF">AAF712_016710</name>
</gene>